<dbReference type="EMBL" id="JAMRYU010000009">
    <property type="protein sequence ID" value="MDC4240456.1"/>
    <property type="molecule type" value="Genomic_DNA"/>
</dbReference>
<keyword evidence="3" id="KW-1185">Reference proteome</keyword>
<keyword evidence="1" id="KW-0472">Membrane</keyword>
<gene>
    <name evidence="2" type="ORF">NE398_09795</name>
</gene>
<evidence type="ECO:0000256" key="1">
    <source>
        <dbReference type="SAM" id="Phobius"/>
    </source>
</evidence>
<evidence type="ECO:0000313" key="3">
    <source>
        <dbReference type="Proteomes" id="UP001141183"/>
    </source>
</evidence>
<name>A0A9X4B2B2_9CLOT</name>
<reference evidence="2" key="1">
    <citation type="submission" date="2022-05" db="EMBL/GenBank/DDBJ databases">
        <title>Draft genome sequence of Clostridium tertium strain CP3 isolated from Peru.</title>
        <authorList>
            <person name="Hurtado R."/>
            <person name="Lima L."/>
            <person name="Sousa T."/>
            <person name="Jaiswal A.K."/>
            <person name="Tiwari S."/>
            <person name="Maturrano L."/>
            <person name="Brenig B."/>
            <person name="Azevedo V."/>
        </authorList>
    </citation>
    <scope>NUCLEOTIDE SEQUENCE</scope>
    <source>
        <strain evidence="2">CP3</strain>
    </source>
</reference>
<proteinExistence type="predicted"/>
<evidence type="ECO:0000313" key="2">
    <source>
        <dbReference type="EMBL" id="MDC4240456.1"/>
    </source>
</evidence>
<feature type="transmembrane region" description="Helical" evidence="1">
    <location>
        <begin position="87"/>
        <end position="106"/>
    </location>
</feature>
<keyword evidence="1" id="KW-0812">Transmembrane</keyword>
<organism evidence="2 3">
    <name type="scientific">Clostridium tertium</name>
    <dbReference type="NCBI Taxonomy" id="1559"/>
    <lineage>
        <taxon>Bacteria</taxon>
        <taxon>Bacillati</taxon>
        <taxon>Bacillota</taxon>
        <taxon>Clostridia</taxon>
        <taxon>Eubacteriales</taxon>
        <taxon>Clostridiaceae</taxon>
        <taxon>Clostridium</taxon>
    </lineage>
</organism>
<accession>A0A9X4B2B2</accession>
<dbReference type="RefSeq" id="WP_008680863.1">
    <property type="nucleotide sequence ID" value="NZ_CABKOG010000003.1"/>
</dbReference>
<dbReference type="AlphaFoldDB" id="A0A9X4B2B2"/>
<sequence length="110" mass="12228">MKKGSGVSELQAKKTDYNIPTFGFKSALLIIAGGIVGTMILPMLLSVFGISLNLSIVLGNTFITSLAIAYSRFFIETKRGYCKAFWINYGLFALSFGIISYFWRYIGLFI</sequence>
<protein>
    <submittedName>
        <fullName evidence="2">Uncharacterized protein</fullName>
    </submittedName>
</protein>
<feature type="transmembrane region" description="Helical" evidence="1">
    <location>
        <begin position="27"/>
        <end position="50"/>
    </location>
</feature>
<comment type="caution">
    <text evidence="2">The sequence shown here is derived from an EMBL/GenBank/DDBJ whole genome shotgun (WGS) entry which is preliminary data.</text>
</comment>
<keyword evidence="1" id="KW-1133">Transmembrane helix</keyword>
<dbReference type="Proteomes" id="UP001141183">
    <property type="component" value="Unassembled WGS sequence"/>
</dbReference>
<feature type="transmembrane region" description="Helical" evidence="1">
    <location>
        <begin position="56"/>
        <end position="75"/>
    </location>
</feature>